<protein>
    <submittedName>
        <fullName evidence="1">Uncharacterized protein</fullName>
    </submittedName>
</protein>
<name>A0ABN8N9T5_9CNID</name>
<sequence length="72" mass="8293">MAPRENENNALAKFGVTNKEHYGMFWYFLERSIQNACLESNCKTAREKRGSNLSRDGVFGEHLLKGKGEVKW</sequence>
<proteinExistence type="predicted"/>
<accession>A0ABN8N9T5</accession>
<dbReference type="EMBL" id="CALNXK010000012">
    <property type="protein sequence ID" value="CAH3044239.1"/>
    <property type="molecule type" value="Genomic_DNA"/>
</dbReference>
<gene>
    <name evidence="1" type="ORF">PLOB_00004597</name>
</gene>
<organism evidence="1 2">
    <name type="scientific">Porites lobata</name>
    <dbReference type="NCBI Taxonomy" id="104759"/>
    <lineage>
        <taxon>Eukaryota</taxon>
        <taxon>Metazoa</taxon>
        <taxon>Cnidaria</taxon>
        <taxon>Anthozoa</taxon>
        <taxon>Hexacorallia</taxon>
        <taxon>Scleractinia</taxon>
        <taxon>Fungiina</taxon>
        <taxon>Poritidae</taxon>
        <taxon>Porites</taxon>
    </lineage>
</organism>
<comment type="caution">
    <text evidence="1">The sequence shown here is derived from an EMBL/GenBank/DDBJ whole genome shotgun (WGS) entry which is preliminary data.</text>
</comment>
<dbReference type="Proteomes" id="UP001159405">
    <property type="component" value="Unassembled WGS sequence"/>
</dbReference>
<evidence type="ECO:0000313" key="2">
    <source>
        <dbReference type="Proteomes" id="UP001159405"/>
    </source>
</evidence>
<evidence type="ECO:0000313" key="1">
    <source>
        <dbReference type="EMBL" id="CAH3044239.1"/>
    </source>
</evidence>
<keyword evidence="2" id="KW-1185">Reference proteome</keyword>
<reference evidence="1 2" key="1">
    <citation type="submission" date="2022-05" db="EMBL/GenBank/DDBJ databases">
        <authorList>
            <consortium name="Genoscope - CEA"/>
            <person name="William W."/>
        </authorList>
    </citation>
    <scope>NUCLEOTIDE SEQUENCE [LARGE SCALE GENOMIC DNA]</scope>
</reference>